<dbReference type="InterPro" id="IPR008972">
    <property type="entry name" value="Cupredoxin"/>
</dbReference>
<comment type="similarity">
    <text evidence="4">Belongs to the early nodulin-like (ENODL) family.</text>
</comment>
<feature type="chain" id="PRO_5044759924" description="Phytocyanin domain-containing protein" evidence="6">
    <location>
        <begin position="27"/>
        <end position="180"/>
    </location>
</feature>
<sequence length="180" mass="19945">MARIALMAAAVVLAFLAAAPVTEVAAKKWTVGDNKFWNPNVNYTVWAQDKHFYLDDWLYFVYERNQFNVIEVNETNYISCNSDNPIANWSRGSGRDVVHLNVTRHYYLISGNSGGCYSGMKLSVLVEKPPLPPPASAPIINNARRAFTVSGFAPQFVIRVAVFAVIGLLWDNVGTGLFGN</sequence>
<dbReference type="PANTHER" id="PTHR33021:SF324">
    <property type="entry name" value="PHYTOCYANIN DOMAIN-CONTAINING PROTEIN"/>
    <property type="match status" value="1"/>
</dbReference>
<organism evidence="8 9">
    <name type="scientific">Eruca vesicaria subsp. sativa</name>
    <name type="common">Garden rocket</name>
    <name type="synonym">Eruca sativa</name>
    <dbReference type="NCBI Taxonomy" id="29727"/>
    <lineage>
        <taxon>Eukaryota</taxon>
        <taxon>Viridiplantae</taxon>
        <taxon>Streptophyta</taxon>
        <taxon>Embryophyta</taxon>
        <taxon>Tracheophyta</taxon>
        <taxon>Spermatophyta</taxon>
        <taxon>Magnoliopsida</taxon>
        <taxon>eudicotyledons</taxon>
        <taxon>Gunneridae</taxon>
        <taxon>Pentapetalae</taxon>
        <taxon>rosids</taxon>
        <taxon>malvids</taxon>
        <taxon>Brassicales</taxon>
        <taxon>Brassicaceae</taxon>
        <taxon>Brassiceae</taxon>
        <taxon>Eruca</taxon>
    </lineage>
</organism>
<dbReference type="EMBL" id="CAKOAT010207377">
    <property type="protein sequence ID" value="CAH8355375.1"/>
    <property type="molecule type" value="Genomic_DNA"/>
</dbReference>
<dbReference type="Pfam" id="PF02298">
    <property type="entry name" value="Cu_bind_like"/>
    <property type="match status" value="1"/>
</dbReference>
<evidence type="ECO:0000313" key="9">
    <source>
        <dbReference type="Proteomes" id="UP001642260"/>
    </source>
</evidence>
<dbReference type="InterPro" id="IPR003245">
    <property type="entry name" value="Phytocyanin_dom"/>
</dbReference>
<keyword evidence="9" id="KW-1185">Reference proteome</keyword>
<feature type="domain" description="Phytocyanin" evidence="7">
    <location>
        <begin position="27"/>
        <end position="128"/>
    </location>
</feature>
<gene>
    <name evidence="8" type="ORF">ERUC_LOCUS21130</name>
</gene>
<keyword evidence="2" id="KW-1015">Disulfide bond</keyword>
<dbReference type="PANTHER" id="PTHR33021">
    <property type="entry name" value="BLUE COPPER PROTEIN"/>
    <property type="match status" value="1"/>
</dbReference>
<feature type="signal peptide" evidence="6">
    <location>
        <begin position="1"/>
        <end position="26"/>
    </location>
</feature>
<dbReference type="Gene3D" id="2.60.40.420">
    <property type="entry name" value="Cupredoxins - blue copper proteins"/>
    <property type="match status" value="1"/>
</dbReference>
<evidence type="ECO:0000259" key="7">
    <source>
        <dbReference type="PROSITE" id="PS51485"/>
    </source>
</evidence>
<comment type="function">
    <text evidence="5">May act as a carbohydrate transporter.</text>
</comment>
<protein>
    <recommendedName>
        <fullName evidence="7">Phytocyanin domain-containing protein</fullName>
    </recommendedName>
</protein>
<proteinExistence type="inferred from homology"/>
<evidence type="ECO:0000256" key="2">
    <source>
        <dbReference type="ARBA" id="ARBA00023157"/>
    </source>
</evidence>
<dbReference type="FunFam" id="2.60.40.420:FF:000018">
    <property type="entry name" value="Lamin-like protein"/>
    <property type="match status" value="1"/>
</dbReference>
<evidence type="ECO:0000256" key="6">
    <source>
        <dbReference type="SAM" id="SignalP"/>
    </source>
</evidence>
<dbReference type="Proteomes" id="UP001642260">
    <property type="component" value="Unassembled WGS sequence"/>
</dbReference>
<evidence type="ECO:0000256" key="5">
    <source>
        <dbReference type="ARBA" id="ARBA00037626"/>
    </source>
</evidence>
<accession>A0ABC8K9V1</accession>
<comment type="caution">
    <text evidence="8">The sequence shown here is derived from an EMBL/GenBank/DDBJ whole genome shotgun (WGS) entry which is preliminary data.</text>
</comment>
<dbReference type="AlphaFoldDB" id="A0ABC8K9V1"/>
<dbReference type="InterPro" id="IPR039391">
    <property type="entry name" value="Phytocyanin-like"/>
</dbReference>
<evidence type="ECO:0000256" key="1">
    <source>
        <dbReference type="ARBA" id="ARBA00022729"/>
    </source>
</evidence>
<name>A0ABC8K9V1_ERUVS</name>
<reference evidence="8 9" key="1">
    <citation type="submission" date="2022-03" db="EMBL/GenBank/DDBJ databases">
        <authorList>
            <person name="Macdonald S."/>
            <person name="Ahmed S."/>
            <person name="Newling K."/>
        </authorList>
    </citation>
    <scope>NUCLEOTIDE SEQUENCE [LARGE SCALE GENOMIC DNA]</scope>
</reference>
<dbReference type="SUPFAM" id="SSF49503">
    <property type="entry name" value="Cupredoxins"/>
    <property type="match status" value="1"/>
</dbReference>
<dbReference type="PROSITE" id="PS51485">
    <property type="entry name" value="PHYTOCYANIN"/>
    <property type="match status" value="1"/>
</dbReference>
<keyword evidence="1 6" id="KW-0732">Signal</keyword>
<keyword evidence="3" id="KW-0325">Glycoprotein</keyword>
<evidence type="ECO:0000313" key="8">
    <source>
        <dbReference type="EMBL" id="CAH8355375.1"/>
    </source>
</evidence>
<evidence type="ECO:0000256" key="3">
    <source>
        <dbReference type="ARBA" id="ARBA00023180"/>
    </source>
</evidence>
<evidence type="ECO:0000256" key="4">
    <source>
        <dbReference type="ARBA" id="ARBA00035011"/>
    </source>
</evidence>